<sequence length="458" mass="54188">MELTITSQKKTIQANVLQLHLYQQSKVIEAMDKRNNYYYVVFYQDQFINVVKPTHMKRHSHVQRAITNGISLPGDHPLVNKLIGQQTLSMTRFNQLFKKLQQHYPPLETALILSFFDSFTTAGSIPKLIKKTYYDFRRNGKMRKALQALYLLKEVDAQNTFANDLIGKMEFQKYNEAYQTLDIIMEKDPVYFEDICFRHLQDGIYHENLLMFYDQKNRHIDAIMVLLYLLKQQFNETHWQQLQATIQTWNNEAQIIVLSDLYRDQPHPIIEKELTGRLIGSSHHNEVVSFLLEQNYLPTQTEMDKIIDHLNHTDRSQLIQYFHQSKEKFATLRQSITKNQLEKAITPFIKAFLSTYSFEEINQWFRAFHESNELFLIEQTIHTMEKLQDDPDHQDKLGELYASLDQVEQAIDCYKWEMELHPQNTKAIQAVAHLYKEMGNETEAGTYQDLLIQTQKYG</sequence>
<evidence type="ECO:0000313" key="2">
    <source>
        <dbReference type="EMBL" id="RBO95367.1"/>
    </source>
</evidence>
<dbReference type="OrthoDB" id="2676051at2"/>
<evidence type="ECO:0000256" key="1">
    <source>
        <dbReference type="PROSITE-ProRule" id="PRU00339"/>
    </source>
</evidence>
<keyword evidence="3" id="KW-1185">Reference proteome</keyword>
<dbReference type="InterPro" id="IPR019734">
    <property type="entry name" value="TPR_rpt"/>
</dbReference>
<keyword evidence="1" id="KW-0802">TPR repeat</keyword>
<evidence type="ECO:0000313" key="3">
    <source>
        <dbReference type="Proteomes" id="UP000252254"/>
    </source>
</evidence>
<dbReference type="STRING" id="200904.GCA_900168775_02850"/>
<name>A0A366DZ97_9BACI</name>
<dbReference type="SUPFAM" id="SSF48452">
    <property type="entry name" value="TPR-like"/>
    <property type="match status" value="1"/>
</dbReference>
<reference evidence="2 3" key="1">
    <citation type="submission" date="2018-06" db="EMBL/GenBank/DDBJ databases">
        <title>Genomic Encyclopedia of Type Strains, Phase IV (KMG-IV): sequencing the most valuable type-strain genomes for metagenomic binning, comparative biology and taxonomic classification.</title>
        <authorList>
            <person name="Goeker M."/>
        </authorList>
    </citation>
    <scope>NUCLEOTIDE SEQUENCE [LARGE SCALE GENOMIC DNA]</scope>
    <source>
        <strain evidence="2 3">DSM 15140</strain>
    </source>
</reference>
<dbReference type="AlphaFoldDB" id="A0A366DZ97"/>
<comment type="caution">
    <text evidence="2">The sequence shown here is derived from an EMBL/GenBank/DDBJ whole genome shotgun (WGS) entry which is preliminary data.</text>
</comment>
<protein>
    <submittedName>
        <fullName evidence="2">Uncharacterized protein</fullName>
    </submittedName>
</protein>
<organism evidence="2 3">
    <name type="scientific">Paraliobacillus ryukyuensis</name>
    <dbReference type="NCBI Taxonomy" id="200904"/>
    <lineage>
        <taxon>Bacteria</taxon>
        <taxon>Bacillati</taxon>
        <taxon>Bacillota</taxon>
        <taxon>Bacilli</taxon>
        <taxon>Bacillales</taxon>
        <taxon>Bacillaceae</taxon>
        <taxon>Paraliobacillus</taxon>
    </lineage>
</organism>
<feature type="repeat" description="TPR" evidence="1">
    <location>
        <begin position="391"/>
        <end position="424"/>
    </location>
</feature>
<dbReference type="Gene3D" id="1.25.40.10">
    <property type="entry name" value="Tetratricopeptide repeat domain"/>
    <property type="match status" value="1"/>
</dbReference>
<accession>A0A366DZ97</accession>
<dbReference type="EMBL" id="QNRI01000008">
    <property type="protein sequence ID" value="RBO95367.1"/>
    <property type="molecule type" value="Genomic_DNA"/>
</dbReference>
<dbReference type="PROSITE" id="PS50005">
    <property type="entry name" value="TPR"/>
    <property type="match status" value="1"/>
</dbReference>
<proteinExistence type="predicted"/>
<dbReference type="RefSeq" id="WP_113869368.1">
    <property type="nucleotide sequence ID" value="NZ_BAABQN010000012.1"/>
</dbReference>
<dbReference type="Proteomes" id="UP000252254">
    <property type="component" value="Unassembled WGS sequence"/>
</dbReference>
<gene>
    <name evidence="2" type="ORF">DES48_10877</name>
</gene>
<dbReference type="InterPro" id="IPR011990">
    <property type="entry name" value="TPR-like_helical_dom_sf"/>
</dbReference>